<evidence type="ECO:0000256" key="6">
    <source>
        <dbReference type="ARBA" id="ARBA00022989"/>
    </source>
</evidence>
<reference evidence="9 10" key="1">
    <citation type="journal article" date="2018" name="bioRxiv">
        <title>Evidence of independent acquisition and adaption of ultra-small bacteria to human hosts across the highly diverse yet reduced genomes of the phylum Saccharibacteria.</title>
        <authorList>
            <person name="McLean J.S."/>
            <person name="Bor B."/>
            <person name="To T.T."/>
            <person name="Liu Q."/>
            <person name="Kearns K.A."/>
            <person name="Solden L.M."/>
            <person name="Wrighton K.C."/>
            <person name="He X."/>
            <person name="Shi W."/>
        </authorList>
    </citation>
    <scope>NUCLEOTIDE SEQUENCE [LARGE SCALE GENOMIC DNA]</scope>
    <source>
        <strain evidence="9 10">TM7_G3_2_Rum_HOT_351B</strain>
    </source>
</reference>
<evidence type="ECO:0000256" key="7">
    <source>
        <dbReference type="ARBA" id="ARBA00023136"/>
    </source>
</evidence>
<feature type="transmembrane region" description="Helical" evidence="8">
    <location>
        <begin position="228"/>
        <end position="249"/>
    </location>
</feature>
<evidence type="ECO:0000313" key="10">
    <source>
        <dbReference type="Proteomes" id="UP001191019"/>
    </source>
</evidence>
<evidence type="ECO:0000256" key="2">
    <source>
        <dbReference type="ARBA" id="ARBA00009773"/>
    </source>
</evidence>
<evidence type="ECO:0000256" key="8">
    <source>
        <dbReference type="SAM" id="Phobius"/>
    </source>
</evidence>
<dbReference type="RefSeq" id="WP_129735256.1">
    <property type="nucleotide sequence ID" value="NZ_PRLM01000006.1"/>
</dbReference>
<feature type="transmembrane region" description="Helical" evidence="8">
    <location>
        <begin position="35"/>
        <end position="53"/>
    </location>
</feature>
<keyword evidence="6 8" id="KW-1133">Transmembrane helix</keyword>
<comment type="similarity">
    <text evidence="2">Belongs to the autoinducer-2 exporter (AI-2E) (TC 2.A.86) family.</text>
</comment>
<accession>A0ABY0FMP6</accession>
<feature type="transmembrane region" description="Helical" evidence="8">
    <location>
        <begin position="73"/>
        <end position="98"/>
    </location>
</feature>
<organism evidence="9 10">
    <name type="scientific">Candidatus Nanosyncoccus alces</name>
    <dbReference type="NCBI Taxonomy" id="2171997"/>
    <lineage>
        <taxon>Bacteria</taxon>
        <taxon>Candidatus Saccharimonadota</taxon>
        <taxon>Candidatus Nanosyncoccalia</taxon>
        <taxon>Candidatus Nanosyncoccales</taxon>
        <taxon>Candidatus Nanosyncoccaceae</taxon>
        <taxon>Candidatus Nanosyncoccus</taxon>
    </lineage>
</organism>
<keyword evidence="10" id="KW-1185">Reference proteome</keyword>
<keyword evidence="4" id="KW-1003">Cell membrane</keyword>
<feature type="transmembrane region" description="Helical" evidence="8">
    <location>
        <begin position="12"/>
        <end position="29"/>
    </location>
</feature>
<reference evidence="9 10" key="2">
    <citation type="journal article" date="2020" name="Cell Rep.">
        <title>Acquisition and Adaptation of Ultra-small Parasitic Reduced Genome Bacteria to Mammalian Hosts.</title>
        <authorList>
            <person name="McLean J.S."/>
            <person name="Bor B."/>
            <person name="Kerns K.A."/>
            <person name="Liu Q."/>
            <person name="To T.T."/>
            <person name="Solden L."/>
            <person name="Hendrickson E.L."/>
            <person name="Wrighton K."/>
            <person name="Shi W."/>
            <person name="He X."/>
        </authorList>
    </citation>
    <scope>NUCLEOTIDE SEQUENCE [LARGE SCALE GENOMIC DNA]</scope>
    <source>
        <strain evidence="9 10">TM7_G3_2_Rum_HOT_351B</strain>
    </source>
</reference>
<protein>
    <recommendedName>
        <fullName evidence="11">AI-2E family transporter</fullName>
    </recommendedName>
</protein>
<dbReference type="Pfam" id="PF01594">
    <property type="entry name" value="AI-2E_transport"/>
    <property type="match status" value="1"/>
</dbReference>
<proteinExistence type="inferred from homology"/>
<dbReference type="PANTHER" id="PTHR21716:SF53">
    <property type="entry name" value="PERMEASE PERM-RELATED"/>
    <property type="match status" value="1"/>
</dbReference>
<evidence type="ECO:0000256" key="4">
    <source>
        <dbReference type="ARBA" id="ARBA00022475"/>
    </source>
</evidence>
<evidence type="ECO:0000313" key="9">
    <source>
        <dbReference type="EMBL" id="RYC74458.1"/>
    </source>
</evidence>
<sequence length="368" mass="39747">MSKRIETDLQTFIKFWLVPLGIIAVIFLIEKSITGLVIIGISIFLALALKPLVRKVNGFFTKHFGKDKKHQTVSAVLAYLIVVLVLGTIIAIVGPVVVNETAKFVQHFPETFENTFGGWEGINNFGRSIGVNNLEGEISNALSGLSNNLLGALGNNLVSSVSGVANIVMKVVLILILTLLFLLDGPGMMESFWNRIGTKDGDDRPAKVGRRVVMKMANVVSTYVSRQVIVAIIDGCASSAITFVLSLIFNFSPSLALPMGLITMTFYLIPMFGQFIGGTLVTLLLLFSSPIAGGIFAVIYIVYAQIENNIISPKIQGDALNLRPVIILCAIVIGMYMFGLLGAIIAIPIAGCIRVLAEEYPNIKAARE</sequence>
<evidence type="ECO:0000256" key="3">
    <source>
        <dbReference type="ARBA" id="ARBA00022448"/>
    </source>
</evidence>
<name>A0ABY0FMP6_9BACT</name>
<keyword evidence="3" id="KW-0813">Transport</keyword>
<keyword evidence="7 8" id="KW-0472">Membrane</keyword>
<dbReference type="InterPro" id="IPR002549">
    <property type="entry name" value="AI-2E-like"/>
</dbReference>
<feature type="transmembrane region" description="Helical" evidence="8">
    <location>
        <begin position="255"/>
        <end position="273"/>
    </location>
</feature>
<evidence type="ECO:0000256" key="5">
    <source>
        <dbReference type="ARBA" id="ARBA00022692"/>
    </source>
</evidence>
<feature type="transmembrane region" description="Helical" evidence="8">
    <location>
        <begin position="280"/>
        <end position="304"/>
    </location>
</feature>
<evidence type="ECO:0000256" key="1">
    <source>
        <dbReference type="ARBA" id="ARBA00004651"/>
    </source>
</evidence>
<comment type="subcellular location">
    <subcellularLocation>
        <location evidence="1">Cell membrane</location>
        <topology evidence="1">Multi-pass membrane protein</topology>
    </subcellularLocation>
</comment>
<dbReference type="Proteomes" id="UP001191019">
    <property type="component" value="Unassembled WGS sequence"/>
</dbReference>
<keyword evidence="5 8" id="KW-0812">Transmembrane</keyword>
<feature type="transmembrane region" description="Helical" evidence="8">
    <location>
        <begin position="163"/>
        <end position="183"/>
    </location>
</feature>
<dbReference type="PANTHER" id="PTHR21716">
    <property type="entry name" value="TRANSMEMBRANE PROTEIN"/>
    <property type="match status" value="1"/>
</dbReference>
<gene>
    <name evidence="9" type="ORF">G3RUM_00613</name>
</gene>
<comment type="caution">
    <text evidence="9">The sequence shown here is derived from an EMBL/GenBank/DDBJ whole genome shotgun (WGS) entry which is preliminary data.</text>
</comment>
<dbReference type="EMBL" id="PRLM01000006">
    <property type="protein sequence ID" value="RYC74458.1"/>
    <property type="molecule type" value="Genomic_DNA"/>
</dbReference>
<feature type="transmembrane region" description="Helical" evidence="8">
    <location>
        <begin position="324"/>
        <end position="357"/>
    </location>
</feature>
<evidence type="ECO:0008006" key="11">
    <source>
        <dbReference type="Google" id="ProtNLM"/>
    </source>
</evidence>